<dbReference type="EMBL" id="CP000554">
    <property type="protein sequence ID" value="ABM78174.1"/>
    <property type="molecule type" value="Genomic_DNA"/>
</dbReference>
<protein>
    <submittedName>
        <fullName evidence="2">Lysophospholipase L1</fullName>
    </submittedName>
</protein>
<dbReference type="SUPFAM" id="SSF52266">
    <property type="entry name" value="SGNH hydrolase"/>
    <property type="match status" value="1"/>
</dbReference>
<dbReference type="Proteomes" id="UP000002274">
    <property type="component" value="Chromosome"/>
</dbReference>
<dbReference type="AlphaFoldDB" id="A2C9L4"/>
<dbReference type="Pfam" id="PF13472">
    <property type="entry name" value="Lipase_GDSL_2"/>
    <property type="match status" value="1"/>
</dbReference>
<feature type="domain" description="SGNH hydrolase-type esterase" evidence="1">
    <location>
        <begin position="10"/>
        <end position="196"/>
    </location>
</feature>
<dbReference type="HOGENOM" id="CLU_088196_1_0_3"/>
<accession>A2C9L4</accession>
<dbReference type="InterPro" id="IPR036514">
    <property type="entry name" value="SGNH_hydro_sf"/>
</dbReference>
<gene>
    <name evidence="2" type="primary">tesA</name>
    <name evidence="2" type="ordered locus">P9303_14281</name>
</gene>
<evidence type="ECO:0000313" key="3">
    <source>
        <dbReference type="Proteomes" id="UP000002274"/>
    </source>
</evidence>
<dbReference type="Gene3D" id="3.40.50.1110">
    <property type="entry name" value="SGNH hydrolase"/>
    <property type="match status" value="1"/>
</dbReference>
<dbReference type="CDD" id="cd01835">
    <property type="entry name" value="SGNH_hydrolase_like_3"/>
    <property type="match status" value="1"/>
</dbReference>
<dbReference type="RefSeq" id="WP_011826071.1">
    <property type="nucleotide sequence ID" value="NC_008820.1"/>
</dbReference>
<dbReference type="STRING" id="59922.P9303_14281"/>
<dbReference type="BioCyc" id="PMAR59922:G1G80-1233-MONOMER"/>
<dbReference type="PANTHER" id="PTHR30383:SF5">
    <property type="entry name" value="SGNH HYDROLASE-TYPE ESTERASE DOMAIN-CONTAINING PROTEIN"/>
    <property type="match status" value="1"/>
</dbReference>
<dbReference type="InterPro" id="IPR051532">
    <property type="entry name" value="Ester_Hydrolysis_Enzymes"/>
</dbReference>
<proteinExistence type="predicted"/>
<dbReference type="PANTHER" id="PTHR30383">
    <property type="entry name" value="THIOESTERASE 1/PROTEASE 1/LYSOPHOSPHOLIPASE L1"/>
    <property type="match status" value="1"/>
</dbReference>
<organism evidence="2 3">
    <name type="scientific">Prochlorococcus marinus (strain MIT 9303)</name>
    <dbReference type="NCBI Taxonomy" id="59922"/>
    <lineage>
        <taxon>Bacteria</taxon>
        <taxon>Bacillati</taxon>
        <taxon>Cyanobacteriota</taxon>
        <taxon>Cyanophyceae</taxon>
        <taxon>Synechococcales</taxon>
        <taxon>Prochlorococcaceae</taxon>
        <taxon>Prochlorococcus</taxon>
    </lineage>
</organism>
<dbReference type="KEGG" id="pmf:P9303_14281"/>
<reference evidence="2 3" key="1">
    <citation type="journal article" date="2007" name="PLoS Genet.">
        <title>Patterns and implications of gene gain and loss in the evolution of Prochlorococcus.</title>
        <authorList>
            <person name="Kettler G.C."/>
            <person name="Martiny A.C."/>
            <person name="Huang K."/>
            <person name="Zucker J."/>
            <person name="Coleman M.L."/>
            <person name="Rodrigue S."/>
            <person name="Chen F."/>
            <person name="Lapidus A."/>
            <person name="Ferriera S."/>
            <person name="Johnson J."/>
            <person name="Steglich C."/>
            <person name="Church G.M."/>
            <person name="Richardson P."/>
            <person name="Chisholm S.W."/>
        </authorList>
    </citation>
    <scope>NUCLEOTIDE SEQUENCE [LARGE SCALE GENOMIC DNA]</scope>
    <source>
        <strain evidence="2 3">MIT 9303</strain>
    </source>
</reference>
<evidence type="ECO:0000259" key="1">
    <source>
        <dbReference type="Pfam" id="PF13472"/>
    </source>
</evidence>
<sequence>MANTYKRLVVIGDSGVYGWGDREGGGWCERLRCQWMSLPDAPVVYQLGIRGDGLESVAKRWQQEWQSRGELRRQVPDAVLLAVGLNDTARIGRPDGRPQLTAEAFRFGLQQMLTEMKHLTKVMVMGLTPVDEAVMPFAQCLWYSNQSGAVYEAQLEEACLEVDVPFLPLHNAMLNEPAWLSWIEPDGIHLNSEGHDWIHQRVMAWTSLLEWAQLEPLTNFTPTVG</sequence>
<dbReference type="GO" id="GO:0004622">
    <property type="term" value="F:phosphatidylcholine lysophospholipase activity"/>
    <property type="evidence" value="ECO:0007669"/>
    <property type="project" value="TreeGrafter"/>
</dbReference>
<evidence type="ECO:0000313" key="2">
    <source>
        <dbReference type="EMBL" id="ABM78174.1"/>
    </source>
</evidence>
<name>A2C9L4_PROM3</name>
<dbReference type="InterPro" id="IPR013830">
    <property type="entry name" value="SGNH_hydro"/>
</dbReference>